<keyword evidence="1" id="KW-1133">Transmembrane helix</keyword>
<protein>
    <submittedName>
        <fullName evidence="2">Uncharacterized protein</fullName>
    </submittedName>
</protein>
<name>A0AAJ5VTU9_9HYPH</name>
<reference evidence="2" key="1">
    <citation type="submission" date="2023-03" db="EMBL/GenBank/DDBJ databases">
        <title>Andean soil-derived lignocellulolytic bacterial consortium as a source of novel taxa and putative plastic-active enzymes.</title>
        <authorList>
            <person name="Diaz-Garcia L."/>
            <person name="Chuvochina M."/>
            <person name="Feuerriegel G."/>
            <person name="Bunk B."/>
            <person name="Sproer C."/>
            <person name="Streit W.R."/>
            <person name="Rodriguez L.M."/>
            <person name="Overmann J."/>
            <person name="Jimenez D.J."/>
        </authorList>
    </citation>
    <scope>NUCLEOTIDE SEQUENCE</scope>
    <source>
        <strain evidence="2">MAG 4196</strain>
    </source>
</reference>
<accession>A0AAJ5VTU9</accession>
<organism evidence="2 3">
    <name type="scientific">Candidatus Devosia phytovorans</name>
    <dbReference type="NCBI Taxonomy" id="3121372"/>
    <lineage>
        <taxon>Bacteria</taxon>
        <taxon>Pseudomonadati</taxon>
        <taxon>Pseudomonadota</taxon>
        <taxon>Alphaproteobacteria</taxon>
        <taxon>Hyphomicrobiales</taxon>
        <taxon>Devosiaceae</taxon>
        <taxon>Devosia</taxon>
    </lineage>
</organism>
<evidence type="ECO:0000313" key="2">
    <source>
        <dbReference type="EMBL" id="WEK04090.1"/>
    </source>
</evidence>
<gene>
    <name evidence="2" type="ORF">P0Y65_18190</name>
</gene>
<dbReference type="Proteomes" id="UP001217476">
    <property type="component" value="Chromosome"/>
</dbReference>
<dbReference type="AlphaFoldDB" id="A0AAJ5VTU9"/>
<keyword evidence="1" id="KW-0472">Membrane</keyword>
<evidence type="ECO:0000313" key="3">
    <source>
        <dbReference type="Proteomes" id="UP001217476"/>
    </source>
</evidence>
<evidence type="ECO:0000256" key="1">
    <source>
        <dbReference type="SAM" id="Phobius"/>
    </source>
</evidence>
<dbReference type="EMBL" id="CP119312">
    <property type="protein sequence ID" value="WEK04090.1"/>
    <property type="molecule type" value="Genomic_DNA"/>
</dbReference>
<sequence length="80" mass="9231">MVWELLAMWAIVITTLVWFFRDEKRLKADAELARAASYYAHAATYRHRAAEPIPVPIALPTRRPGGLSEEQRAYLKSLKF</sequence>
<keyword evidence="1" id="KW-0812">Transmembrane</keyword>
<feature type="transmembrane region" description="Helical" evidence="1">
    <location>
        <begin position="6"/>
        <end position="21"/>
    </location>
</feature>
<proteinExistence type="predicted"/>